<evidence type="ECO:0000313" key="2">
    <source>
        <dbReference type="Proteomes" id="UP001611162"/>
    </source>
</evidence>
<protein>
    <submittedName>
        <fullName evidence="1">Uncharacterized protein</fullName>
    </submittedName>
</protein>
<proteinExistence type="predicted"/>
<reference evidence="1 2" key="1">
    <citation type="submission" date="2024-10" db="EMBL/GenBank/DDBJ databases">
        <title>The Natural Products Discovery Center: Release of the First 8490 Sequenced Strains for Exploring Actinobacteria Biosynthetic Diversity.</title>
        <authorList>
            <person name="Kalkreuter E."/>
            <person name="Kautsar S.A."/>
            <person name="Yang D."/>
            <person name="Bader C.D."/>
            <person name="Teijaro C.N."/>
            <person name="Fluegel L."/>
            <person name="Davis C.M."/>
            <person name="Simpson J.R."/>
            <person name="Lauterbach L."/>
            <person name="Steele A.D."/>
            <person name="Gui C."/>
            <person name="Meng S."/>
            <person name="Li G."/>
            <person name="Viehrig K."/>
            <person name="Ye F."/>
            <person name="Su P."/>
            <person name="Kiefer A.F."/>
            <person name="Nichols A."/>
            <person name="Cepeda A.J."/>
            <person name="Yan W."/>
            <person name="Fan B."/>
            <person name="Jiang Y."/>
            <person name="Adhikari A."/>
            <person name="Zheng C.-J."/>
            <person name="Schuster L."/>
            <person name="Cowan T.M."/>
            <person name="Smanski M.J."/>
            <person name="Chevrette M.G."/>
            <person name="De Carvalho L.P.S."/>
            <person name="Shen B."/>
        </authorList>
    </citation>
    <scope>NUCLEOTIDE SEQUENCE [LARGE SCALE GENOMIC DNA]</scope>
    <source>
        <strain evidence="1 2">NPDC020979</strain>
    </source>
</reference>
<keyword evidence="2" id="KW-1185">Reference proteome</keyword>
<dbReference type="EMBL" id="JBIRRB010000001">
    <property type="protein sequence ID" value="MFI0909851.1"/>
    <property type="molecule type" value="Genomic_DNA"/>
</dbReference>
<dbReference type="InterPro" id="IPR036188">
    <property type="entry name" value="FAD/NAD-bd_sf"/>
</dbReference>
<gene>
    <name evidence="1" type="ORF">ACH4TF_05255</name>
</gene>
<dbReference type="Proteomes" id="UP001611162">
    <property type="component" value="Unassembled WGS sequence"/>
</dbReference>
<sequence>MSDTVGKDRPGKAALIGGGIGGLTATAAPHRGGMDVEVNEPEATVEFIDGRRELSGSCRSPRAAHRHVIF</sequence>
<dbReference type="Gene3D" id="3.50.50.60">
    <property type="entry name" value="FAD/NAD(P)-binding domain"/>
    <property type="match status" value="1"/>
</dbReference>
<organism evidence="1 2">
    <name type="scientific">Streptomyces abikoensis</name>
    <dbReference type="NCBI Taxonomy" id="97398"/>
    <lineage>
        <taxon>Bacteria</taxon>
        <taxon>Bacillati</taxon>
        <taxon>Actinomycetota</taxon>
        <taxon>Actinomycetes</taxon>
        <taxon>Kitasatosporales</taxon>
        <taxon>Streptomycetaceae</taxon>
        <taxon>Streptomyces</taxon>
    </lineage>
</organism>
<evidence type="ECO:0000313" key="1">
    <source>
        <dbReference type="EMBL" id="MFI0909851.1"/>
    </source>
</evidence>
<name>A0ABW7SZK9_9ACTN</name>
<accession>A0ABW7SZK9</accession>
<dbReference type="RefSeq" id="WP_397612236.1">
    <property type="nucleotide sequence ID" value="NZ_JBIRRB010000001.1"/>
</dbReference>
<comment type="caution">
    <text evidence="1">The sequence shown here is derived from an EMBL/GenBank/DDBJ whole genome shotgun (WGS) entry which is preliminary data.</text>
</comment>